<sequence>MKQVLEYILTLIIQKPEDLVVTETIIDDLNIQYLITANKDDVGKIIGKQGKIIQAIRNIAKIWAAKNNKQIRIDVS</sequence>
<protein>
    <submittedName>
        <fullName evidence="4">Uncharacterized protein</fullName>
    </submittedName>
</protein>
<keyword evidence="2 3" id="KW-0694">RNA-binding</keyword>
<reference evidence="4 5" key="1">
    <citation type="journal article" date="2016" name="Nat. Commun.">
        <title>Thousands of microbial genomes shed light on interconnected biogeochemical processes in an aquifer system.</title>
        <authorList>
            <person name="Anantharaman K."/>
            <person name="Brown C.T."/>
            <person name="Hug L.A."/>
            <person name="Sharon I."/>
            <person name="Castelle C.J."/>
            <person name="Probst A.J."/>
            <person name="Thomas B.C."/>
            <person name="Singh A."/>
            <person name="Wilkins M.J."/>
            <person name="Karaoz U."/>
            <person name="Brodie E.L."/>
            <person name="Williams K.H."/>
            <person name="Hubbard S.S."/>
            <person name="Banfield J.F."/>
        </authorList>
    </citation>
    <scope>NUCLEOTIDE SEQUENCE [LARGE SCALE GENOMIC DNA]</scope>
</reference>
<dbReference type="PANTHER" id="PTHR34654">
    <property type="entry name" value="UPF0109 PROTEIN SCO5592"/>
    <property type="match status" value="1"/>
</dbReference>
<accession>A0A1F6A935</accession>
<dbReference type="AlphaFoldDB" id="A0A1F6A935"/>
<dbReference type="STRING" id="1798384.A3D03_04015"/>
<comment type="caution">
    <text evidence="4">The sequence shown here is derived from an EMBL/GenBank/DDBJ whole genome shotgun (WGS) entry which is preliminary data.</text>
</comment>
<dbReference type="SUPFAM" id="SSF54814">
    <property type="entry name" value="Prokaryotic type KH domain (KH-domain type II)"/>
    <property type="match status" value="1"/>
</dbReference>
<dbReference type="InterPro" id="IPR009019">
    <property type="entry name" value="KH_sf_prok-type"/>
</dbReference>
<proteinExistence type="predicted"/>
<evidence type="ECO:0000313" key="5">
    <source>
        <dbReference type="Proteomes" id="UP000177092"/>
    </source>
</evidence>
<organism evidence="4 5">
    <name type="scientific">Candidatus Gottesmanbacteria bacterium RIFCSPHIGHO2_02_FULL_40_13</name>
    <dbReference type="NCBI Taxonomy" id="1798384"/>
    <lineage>
        <taxon>Bacteria</taxon>
        <taxon>Candidatus Gottesmaniibacteriota</taxon>
    </lineage>
</organism>
<dbReference type="Proteomes" id="UP000177092">
    <property type="component" value="Unassembled WGS sequence"/>
</dbReference>
<keyword evidence="1" id="KW-0963">Cytoplasm</keyword>
<dbReference type="CDD" id="cd22533">
    <property type="entry name" value="KH-II_YlqC-like"/>
    <property type="match status" value="1"/>
</dbReference>
<evidence type="ECO:0000313" key="4">
    <source>
        <dbReference type="EMBL" id="OGG20817.1"/>
    </source>
</evidence>
<dbReference type="EMBL" id="MFJN01000034">
    <property type="protein sequence ID" value="OGG20817.1"/>
    <property type="molecule type" value="Genomic_DNA"/>
</dbReference>
<dbReference type="PROSITE" id="PS50084">
    <property type="entry name" value="KH_TYPE_1"/>
    <property type="match status" value="1"/>
</dbReference>
<name>A0A1F6A935_9BACT</name>
<dbReference type="PANTHER" id="PTHR34654:SF1">
    <property type="entry name" value="RNA-BINDING PROTEIN KHPA"/>
    <property type="match status" value="1"/>
</dbReference>
<gene>
    <name evidence="4" type="ORF">A3D03_04015</name>
</gene>
<evidence type="ECO:0000256" key="1">
    <source>
        <dbReference type="ARBA" id="ARBA00022490"/>
    </source>
</evidence>
<dbReference type="Pfam" id="PF13083">
    <property type="entry name" value="KH_KhpA-B"/>
    <property type="match status" value="1"/>
</dbReference>
<dbReference type="Gene3D" id="3.30.1370.10">
    <property type="entry name" value="K Homology domain, type 1"/>
    <property type="match status" value="1"/>
</dbReference>
<dbReference type="GO" id="GO:0003723">
    <property type="term" value="F:RNA binding"/>
    <property type="evidence" value="ECO:0007669"/>
    <property type="project" value="UniProtKB-UniRule"/>
</dbReference>
<evidence type="ECO:0000256" key="2">
    <source>
        <dbReference type="ARBA" id="ARBA00022884"/>
    </source>
</evidence>
<dbReference type="InterPro" id="IPR020627">
    <property type="entry name" value="KhpA"/>
</dbReference>
<evidence type="ECO:0000256" key="3">
    <source>
        <dbReference type="PROSITE-ProRule" id="PRU00117"/>
    </source>
</evidence>
<dbReference type="InterPro" id="IPR036612">
    <property type="entry name" value="KH_dom_type_1_sf"/>
</dbReference>